<proteinExistence type="predicted"/>
<keyword evidence="4 8" id="KW-0812">Transmembrane</keyword>
<sequence length="489" mass="51482">MATHDADGPVTGTPPPPDVGTAPARTTGRSYVTWTALALMTVSSVASLRPAPTMGVYGLAAVFLYVLPAIVFLVPTALVSAELASGWSGGVYRWVTEGISPNMGFAAAWHQFAMTIFYYPTLLSFVAATLAYVINPDLASSGVFTAVVIIAVYWLGVLLAMRGGIGVIAKLASSGVLIGTLIPGALLVGLGIIYLLQGNPSAAPMTTGSLLPEWAGIASIVLIVSNFGAYSGMEMNAVHVNELEKPSTQFPKAMFLAVALVLVVLILPPLAISWVVPAQDISLTAGVMQAFEAVFAHFGLQWLVPVVGLAIVVASLAGFMTWLSGPSRSLLLVARSGGYLPPYFQRTNAAGVQVNILVVQGWVTTGLALLFAFVPAVSNAYWIFMTITTSVYLLVYLWLFIAAYRLRKLQPNHPRGYRAPALPLLCAVGFTASIAAIGISFVPPSQFGGGSPFMFVGIVGGGILVLGLIIPWVLVLMRKPSWKLPEASS</sequence>
<dbReference type="Pfam" id="PF13520">
    <property type="entry name" value="AA_permease_2"/>
    <property type="match status" value="1"/>
</dbReference>
<evidence type="ECO:0000256" key="7">
    <source>
        <dbReference type="SAM" id="MobiDB-lite"/>
    </source>
</evidence>
<dbReference type="EMBL" id="JBEDNQ010000012">
    <property type="protein sequence ID" value="MEQ3553876.1"/>
    <property type="molecule type" value="Genomic_DNA"/>
</dbReference>
<feature type="transmembrane region" description="Helical" evidence="8">
    <location>
        <begin position="302"/>
        <end position="323"/>
    </location>
</feature>
<feature type="transmembrane region" description="Helical" evidence="8">
    <location>
        <begin position="214"/>
        <end position="233"/>
    </location>
</feature>
<keyword evidence="3" id="KW-1003">Cell membrane</keyword>
<dbReference type="InterPro" id="IPR002293">
    <property type="entry name" value="AA/rel_permease1"/>
</dbReference>
<keyword evidence="6 8" id="KW-0472">Membrane</keyword>
<dbReference type="RefSeq" id="WP_349300950.1">
    <property type="nucleotide sequence ID" value="NZ_JBEDNQ010000012.1"/>
</dbReference>
<comment type="subcellular location">
    <subcellularLocation>
        <location evidence="1">Cell membrane</location>
        <topology evidence="1">Multi-pass membrane protein</topology>
    </subcellularLocation>
</comment>
<dbReference type="InterPro" id="IPR050367">
    <property type="entry name" value="APC_superfamily"/>
</dbReference>
<feature type="transmembrane region" description="Helical" evidence="8">
    <location>
        <begin position="55"/>
        <end position="79"/>
    </location>
</feature>
<keyword evidence="2" id="KW-0813">Transport</keyword>
<dbReference type="PANTHER" id="PTHR42770:SF15">
    <property type="entry name" value="GLUTAMATE_GAMMA-AMINOBUTYRATE ANTIPORTER-RELATED"/>
    <property type="match status" value="1"/>
</dbReference>
<name>A0ABV1KHE2_9PSEU</name>
<protein>
    <submittedName>
        <fullName evidence="9">APC family permease</fullName>
    </submittedName>
</protein>
<feature type="transmembrane region" description="Helical" evidence="8">
    <location>
        <begin position="254"/>
        <end position="276"/>
    </location>
</feature>
<evidence type="ECO:0000256" key="5">
    <source>
        <dbReference type="ARBA" id="ARBA00022989"/>
    </source>
</evidence>
<feature type="transmembrane region" description="Helical" evidence="8">
    <location>
        <begin position="116"/>
        <end position="134"/>
    </location>
</feature>
<feature type="transmembrane region" description="Helical" evidence="8">
    <location>
        <begin position="354"/>
        <end position="374"/>
    </location>
</feature>
<evidence type="ECO:0000256" key="1">
    <source>
        <dbReference type="ARBA" id="ARBA00004651"/>
    </source>
</evidence>
<feature type="transmembrane region" description="Helical" evidence="8">
    <location>
        <begin position="171"/>
        <end position="194"/>
    </location>
</feature>
<dbReference type="Gene3D" id="1.20.1740.10">
    <property type="entry name" value="Amino acid/polyamine transporter I"/>
    <property type="match status" value="1"/>
</dbReference>
<dbReference type="Proteomes" id="UP001494902">
    <property type="component" value="Unassembled WGS sequence"/>
</dbReference>
<evidence type="ECO:0000256" key="4">
    <source>
        <dbReference type="ARBA" id="ARBA00022692"/>
    </source>
</evidence>
<reference evidence="9 10" key="1">
    <citation type="submission" date="2024-03" db="EMBL/GenBank/DDBJ databases">
        <title>Draft genome sequence of Pseudonocardia nematodicida JCM 31783.</title>
        <authorList>
            <person name="Butdee W."/>
            <person name="Duangmal K."/>
        </authorList>
    </citation>
    <scope>NUCLEOTIDE SEQUENCE [LARGE SCALE GENOMIC DNA]</scope>
    <source>
        <strain evidence="9 10">JCM 31783</strain>
    </source>
</reference>
<feature type="region of interest" description="Disordered" evidence="7">
    <location>
        <begin position="1"/>
        <end position="24"/>
    </location>
</feature>
<evidence type="ECO:0000256" key="2">
    <source>
        <dbReference type="ARBA" id="ARBA00022448"/>
    </source>
</evidence>
<evidence type="ECO:0000256" key="3">
    <source>
        <dbReference type="ARBA" id="ARBA00022475"/>
    </source>
</evidence>
<feature type="transmembrane region" description="Helical" evidence="8">
    <location>
        <begin position="380"/>
        <end position="401"/>
    </location>
</feature>
<accession>A0ABV1KHE2</accession>
<feature type="transmembrane region" description="Helical" evidence="8">
    <location>
        <begin position="422"/>
        <end position="441"/>
    </location>
</feature>
<evidence type="ECO:0000256" key="6">
    <source>
        <dbReference type="ARBA" id="ARBA00023136"/>
    </source>
</evidence>
<dbReference type="PANTHER" id="PTHR42770">
    <property type="entry name" value="AMINO ACID TRANSPORTER-RELATED"/>
    <property type="match status" value="1"/>
</dbReference>
<evidence type="ECO:0000313" key="9">
    <source>
        <dbReference type="EMBL" id="MEQ3553876.1"/>
    </source>
</evidence>
<gene>
    <name evidence="9" type="ORF">WIS52_25655</name>
</gene>
<feature type="transmembrane region" description="Helical" evidence="8">
    <location>
        <begin position="453"/>
        <end position="475"/>
    </location>
</feature>
<evidence type="ECO:0000256" key="8">
    <source>
        <dbReference type="SAM" id="Phobius"/>
    </source>
</evidence>
<keyword evidence="5 8" id="KW-1133">Transmembrane helix</keyword>
<evidence type="ECO:0000313" key="10">
    <source>
        <dbReference type="Proteomes" id="UP001494902"/>
    </source>
</evidence>
<organism evidence="9 10">
    <name type="scientific">Pseudonocardia nematodicida</name>
    <dbReference type="NCBI Taxonomy" id="1206997"/>
    <lineage>
        <taxon>Bacteria</taxon>
        <taxon>Bacillati</taxon>
        <taxon>Actinomycetota</taxon>
        <taxon>Actinomycetes</taxon>
        <taxon>Pseudonocardiales</taxon>
        <taxon>Pseudonocardiaceae</taxon>
        <taxon>Pseudonocardia</taxon>
    </lineage>
</organism>
<comment type="caution">
    <text evidence="9">The sequence shown here is derived from an EMBL/GenBank/DDBJ whole genome shotgun (WGS) entry which is preliminary data.</text>
</comment>
<keyword evidence="10" id="KW-1185">Reference proteome</keyword>
<dbReference type="PIRSF" id="PIRSF006060">
    <property type="entry name" value="AA_transporter"/>
    <property type="match status" value="1"/>
</dbReference>
<feature type="transmembrane region" description="Helical" evidence="8">
    <location>
        <begin position="140"/>
        <end position="159"/>
    </location>
</feature>